<keyword evidence="1" id="KW-0812">Transmembrane</keyword>
<evidence type="ECO:0008006" key="4">
    <source>
        <dbReference type="Google" id="ProtNLM"/>
    </source>
</evidence>
<evidence type="ECO:0000256" key="1">
    <source>
        <dbReference type="SAM" id="Phobius"/>
    </source>
</evidence>
<evidence type="ECO:0000313" key="2">
    <source>
        <dbReference type="EMBL" id="KAG0570099.1"/>
    </source>
</evidence>
<name>A0A8T0HI27_CERPU</name>
<keyword evidence="1" id="KW-1133">Transmembrane helix</keyword>
<dbReference type="SUPFAM" id="SSF103511">
    <property type="entry name" value="Chlorophyll a-b binding protein"/>
    <property type="match status" value="1"/>
</dbReference>
<dbReference type="EMBL" id="CM026427">
    <property type="protein sequence ID" value="KAG0570099.1"/>
    <property type="molecule type" value="Genomic_DNA"/>
</dbReference>
<comment type="caution">
    <text evidence="2">The sequence shown here is derived from an EMBL/GenBank/DDBJ whole genome shotgun (WGS) entry which is preliminary data.</text>
</comment>
<feature type="transmembrane region" description="Helical" evidence="1">
    <location>
        <begin position="135"/>
        <end position="152"/>
    </location>
</feature>
<dbReference type="Proteomes" id="UP000822688">
    <property type="component" value="Chromosome 6"/>
</dbReference>
<dbReference type="AlphaFoldDB" id="A0A8T0HI27"/>
<keyword evidence="1" id="KW-0472">Membrane</keyword>
<protein>
    <recommendedName>
        <fullName evidence="4">Stress enhanced protein 1, chloroplastic</fullName>
    </recommendedName>
</protein>
<reference evidence="2 3" key="1">
    <citation type="submission" date="2020-06" db="EMBL/GenBank/DDBJ databases">
        <title>WGS assembly of Ceratodon purpureus strain R40.</title>
        <authorList>
            <person name="Carey S.B."/>
            <person name="Jenkins J."/>
            <person name="Shu S."/>
            <person name="Lovell J.T."/>
            <person name="Sreedasyam A."/>
            <person name="Maumus F."/>
            <person name="Tiley G.P."/>
            <person name="Fernandez-Pozo N."/>
            <person name="Barry K."/>
            <person name="Chen C."/>
            <person name="Wang M."/>
            <person name="Lipzen A."/>
            <person name="Daum C."/>
            <person name="Saski C.A."/>
            <person name="Payton A.C."/>
            <person name="Mcbreen J.C."/>
            <person name="Conrad R.E."/>
            <person name="Kollar L.M."/>
            <person name="Olsson S."/>
            <person name="Huttunen S."/>
            <person name="Landis J.B."/>
            <person name="Wickett N.J."/>
            <person name="Johnson M.G."/>
            <person name="Rensing S.A."/>
            <person name="Grimwood J."/>
            <person name="Schmutz J."/>
            <person name="Mcdaniel S.F."/>
        </authorList>
    </citation>
    <scope>NUCLEOTIDE SEQUENCE [LARGE SCALE GENOMIC DNA]</scope>
    <source>
        <strain evidence="2 3">R40</strain>
    </source>
</reference>
<proteinExistence type="predicted"/>
<organism evidence="2 3">
    <name type="scientific">Ceratodon purpureus</name>
    <name type="common">Fire moss</name>
    <name type="synonym">Dicranum purpureum</name>
    <dbReference type="NCBI Taxonomy" id="3225"/>
    <lineage>
        <taxon>Eukaryota</taxon>
        <taxon>Viridiplantae</taxon>
        <taxon>Streptophyta</taxon>
        <taxon>Embryophyta</taxon>
        <taxon>Bryophyta</taxon>
        <taxon>Bryophytina</taxon>
        <taxon>Bryopsida</taxon>
        <taxon>Dicranidae</taxon>
        <taxon>Pseudoditrichales</taxon>
        <taxon>Ditrichaceae</taxon>
        <taxon>Ceratodon</taxon>
    </lineage>
</organism>
<accession>A0A8T0HI27</accession>
<keyword evidence="3" id="KW-1185">Reference proteome</keyword>
<sequence length="158" mass="16158">MALLSSVSAASCPATLGPVAQRNVSWNDSAVVSIGVSSGRVQHGAACLASSASCQVFGGSELAWQCSLASRKQTRRARNLGIRCERTTEGGNRRSLDTWIGRAAMLGFVAAIGVEISTGKGVLESAGLPTPVPPLVLGLIALAGSITAFGVFRSTARD</sequence>
<evidence type="ECO:0000313" key="3">
    <source>
        <dbReference type="Proteomes" id="UP000822688"/>
    </source>
</evidence>
<gene>
    <name evidence="2" type="ORF">KC19_6G138500</name>
</gene>